<evidence type="ECO:0000313" key="3">
    <source>
        <dbReference type="Proteomes" id="UP000176634"/>
    </source>
</evidence>
<organism evidence="2 3">
    <name type="scientific">Candidatus Magasanikbacteria bacterium RIFOXYD1_FULL_40_23</name>
    <dbReference type="NCBI Taxonomy" id="1798705"/>
    <lineage>
        <taxon>Bacteria</taxon>
        <taxon>Candidatus Magasanikiibacteriota</taxon>
    </lineage>
</organism>
<protein>
    <recommendedName>
        <fullName evidence="4">DUF4349 domain-containing protein</fullName>
    </recommendedName>
</protein>
<sequence>MPLEFLKHLNFKPLNIFKAVVLGIFGVSALVFVFSMINSSVRPLLKGGIGEVSSPMSYPAYDSAAGFASEGAMFSKGGVATSLSLRNMSPIVPPMQQGTVGNNAEDFEVTDYSAFIETRDKKETCSQIADLKSLKHVIFEVSSESDRSCNFTFKVEHARAAEILAIIKSLKPKDLTENTQTIKRQLDDFTNQTDILKKKLVSIEETLQNALSAYDQITALAVKTQDASSLAKIIDSKVQLIERLTQERININQQLDYLARAKADQMDKLDYTFFNVNVYENKYVDVKNIKDSWKAAIKDFFYNVNQAVQDASINLLAVLFIAIPYIIYCLLLLVGAKYGWRLVKYIWKK</sequence>
<reference evidence="2 3" key="1">
    <citation type="journal article" date="2016" name="Nat. Commun.">
        <title>Thousands of microbial genomes shed light on interconnected biogeochemical processes in an aquifer system.</title>
        <authorList>
            <person name="Anantharaman K."/>
            <person name="Brown C.T."/>
            <person name="Hug L.A."/>
            <person name="Sharon I."/>
            <person name="Castelle C.J."/>
            <person name="Probst A.J."/>
            <person name="Thomas B.C."/>
            <person name="Singh A."/>
            <person name="Wilkins M.J."/>
            <person name="Karaoz U."/>
            <person name="Brodie E.L."/>
            <person name="Williams K.H."/>
            <person name="Hubbard S.S."/>
            <person name="Banfield J.F."/>
        </authorList>
    </citation>
    <scope>NUCLEOTIDE SEQUENCE [LARGE SCALE GENOMIC DNA]</scope>
</reference>
<dbReference type="Proteomes" id="UP000176634">
    <property type="component" value="Unassembled WGS sequence"/>
</dbReference>
<name>A0A1F6P7C4_9BACT</name>
<accession>A0A1F6P7C4</accession>
<gene>
    <name evidence="2" type="ORF">A2563_00630</name>
</gene>
<keyword evidence="1" id="KW-0812">Transmembrane</keyword>
<dbReference type="EMBL" id="MFRA01000008">
    <property type="protein sequence ID" value="OGH92081.1"/>
    <property type="molecule type" value="Genomic_DNA"/>
</dbReference>
<comment type="caution">
    <text evidence="2">The sequence shown here is derived from an EMBL/GenBank/DDBJ whole genome shotgun (WGS) entry which is preliminary data.</text>
</comment>
<evidence type="ECO:0000256" key="1">
    <source>
        <dbReference type="SAM" id="Phobius"/>
    </source>
</evidence>
<feature type="transmembrane region" description="Helical" evidence="1">
    <location>
        <begin position="315"/>
        <end position="340"/>
    </location>
</feature>
<proteinExistence type="predicted"/>
<dbReference type="STRING" id="1798705.A2563_00630"/>
<dbReference type="AlphaFoldDB" id="A0A1F6P7C4"/>
<evidence type="ECO:0000313" key="2">
    <source>
        <dbReference type="EMBL" id="OGH92081.1"/>
    </source>
</evidence>
<keyword evidence="1" id="KW-1133">Transmembrane helix</keyword>
<keyword evidence="1" id="KW-0472">Membrane</keyword>
<feature type="transmembrane region" description="Helical" evidence="1">
    <location>
        <begin position="16"/>
        <end position="37"/>
    </location>
</feature>
<evidence type="ECO:0008006" key="4">
    <source>
        <dbReference type="Google" id="ProtNLM"/>
    </source>
</evidence>